<feature type="transmembrane region" description="Helical" evidence="1">
    <location>
        <begin position="134"/>
        <end position="151"/>
    </location>
</feature>
<sequence>MKFSYQWHRYLGWVLAPLLSVSALTGVTLLWLQPLPSPQASPPTVQEWGKALDRGMVELASRYQTAKADLVDLPRGPDAPIRVHLRMAQPSESGWAEIDATRGTAGELQPDNRDWKTQLFELHEHLMLGEVGPWVLRASALLALISITMGLRVWLRVRRLPARSSWQQWHRWIGPFAILPLAMMLTTGFVLRSPELANSALSAIAGGGSVVPPPAGQAASAGQRSTLGQALVAASVALPQARPIRIYAARGGVLRVRLRVDEWNPFGFHSVYLREADASVLRIVRATEQPLTVRYLNVVYPLHTGWLPGNQGIVAALVARGLWTLFALSLAALSLSGVVQRFRKKSKR</sequence>
<organism evidence="2 3">
    <name type="scientific">Ralstonia mojiangensis</name>
    <dbReference type="NCBI Taxonomy" id="2953895"/>
    <lineage>
        <taxon>Bacteria</taxon>
        <taxon>Pseudomonadati</taxon>
        <taxon>Pseudomonadota</taxon>
        <taxon>Betaproteobacteria</taxon>
        <taxon>Burkholderiales</taxon>
        <taxon>Burkholderiaceae</taxon>
        <taxon>Ralstonia</taxon>
    </lineage>
</organism>
<accession>A0AAE3I4D1</accession>
<dbReference type="PANTHER" id="PTHR34219">
    <property type="entry name" value="IRON-REGULATED INNER MEMBRANE PROTEIN-RELATED"/>
    <property type="match status" value="1"/>
</dbReference>
<reference evidence="2" key="1">
    <citation type="journal article" date="2023" name="Front. Microbiol.">
        <title>Ralstonia chuxiongensis sp. nov., Ralstonia mojiangensis sp. nov., and Ralstonia soli sp. nov., isolated from tobacco fields, are three novel species in the family Burkholderiaceae.</title>
        <authorList>
            <person name="Lu C.H."/>
            <person name="Zhang Y.Y."/>
            <person name="Jiang N."/>
            <person name="Chen W."/>
            <person name="Shao X."/>
            <person name="Zhao Z.M."/>
            <person name="Lu W.L."/>
            <person name="Hu X."/>
            <person name="Xi Y.X."/>
            <person name="Zou S.Y."/>
            <person name="Wei Q.J."/>
            <person name="Lin Z.L."/>
            <person name="Gong L."/>
            <person name="Gai X.T."/>
            <person name="Zhang L.Q."/>
            <person name="Li J.Y."/>
            <person name="Jin Y."/>
            <person name="Xia Z.Y."/>
        </authorList>
    </citation>
    <scope>NUCLEOTIDE SEQUENCE</scope>
    <source>
        <strain evidence="2">22TCCZM01-4</strain>
    </source>
</reference>
<comment type="caution">
    <text evidence="2">The sequence shown here is derived from an EMBL/GenBank/DDBJ whole genome shotgun (WGS) entry which is preliminary data.</text>
</comment>
<dbReference type="RefSeq" id="WP_260773688.1">
    <property type="nucleotide sequence ID" value="NZ_JAOCQH010000005.1"/>
</dbReference>
<dbReference type="Proteomes" id="UP001164374">
    <property type="component" value="Unassembled WGS sequence"/>
</dbReference>
<evidence type="ECO:0000256" key="1">
    <source>
        <dbReference type="SAM" id="Phobius"/>
    </source>
</evidence>
<evidence type="ECO:0000313" key="3">
    <source>
        <dbReference type="Proteomes" id="UP001164374"/>
    </source>
</evidence>
<evidence type="ECO:0000313" key="2">
    <source>
        <dbReference type="EMBL" id="MCT7317469.1"/>
    </source>
</evidence>
<dbReference type="Pfam" id="PF03929">
    <property type="entry name" value="PepSY_TM"/>
    <property type="match status" value="1"/>
</dbReference>
<dbReference type="AlphaFoldDB" id="A0AAE3I4D1"/>
<proteinExistence type="predicted"/>
<feature type="transmembrane region" description="Helical" evidence="1">
    <location>
        <begin position="313"/>
        <end position="339"/>
    </location>
</feature>
<keyword evidence="1" id="KW-1133">Transmembrane helix</keyword>
<gene>
    <name evidence="2" type="ORF">N5I87_15795</name>
</gene>
<reference evidence="2" key="2">
    <citation type="submission" date="2023-02" db="EMBL/GenBank/DDBJ databases">
        <authorList>
            <person name="Lu C.-H."/>
        </authorList>
    </citation>
    <scope>NUCLEOTIDE SEQUENCE</scope>
    <source>
        <strain evidence="2">22TCCZM01-4</strain>
    </source>
</reference>
<keyword evidence="1" id="KW-0812">Transmembrane</keyword>
<keyword evidence="1" id="KW-0472">Membrane</keyword>
<feature type="transmembrane region" description="Helical" evidence="1">
    <location>
        <begin position="172"/>
        <end position="191"/>
    </location>
</feature>
<feature type="transmembrane region" description="Helical" evidence="1">
    <location>
        <begin position="12"/>
        <end position="32"/>
    </location>
</feature>
<name>A0AAE3I4D1_9RALS</name>
<dbReference type="InterPro" id="IPR005625">
    <property type="entry name" value="PepSY-ass_TM"/>
</dbReference>
<dbReference type="EMBL" id="JAOCQJ010000004">
    <property type="protein sequence ID" value="MCT7317469.1"/>
    <property type="molecule type" value="Genomic_DNA"/>
</dbReference>
<protein>
    <submittedName>
        <fullName evidence="2">PepSY domain-containing protein</fullName>
    </submittedName>
</protein>